<dbReference type="Proteomes" id="UP000246005">
    <property type="component" value="Unassembled WGS sequence"/>
</dbReference>
<comment type="caution">
    <text evidence="1">The sequence shown here is derived from an EMBL/GenBank/DDBJ whole genome shotgun (WGS) entry which is preliminary data.</text>
</comment>
<name>A0A316HY47_9PSEU</name>
<dbReference type="AlphaFoldDB" id="A0A316HY47"/>
<reference evidence="1 2" key="1">
    <citation type="submission" date="2018-05" db="EMBL/GenBank/DDBJ databases">
        <title>Genomic Encyclopedia of Type Strains, Phase IV (KMG-IV): sequencing the most valuable type-strain genomes for metagenomic binning, comparative biology and taxonomic classification.</title>
        <authorList>
            <person name="Goeker M."/>
        </authorList>
    </citation>
    <scope>NUCLEOTIDE SEQUENCE [LARGE SCALE GENOMIC DNA]</scope>
    <source>
        <strain evidence="1 2">DSM 45480</strain>
    </source>
</reference>
<evidence type="ECO:0000313" key="2">
    <source>
        <dbReference type="Proteomes" id="UP000246005"/>
    </source>
</evidence>
<sequence length="84" mass="9040">MLALPSEWPISVEHPDQLAGIVSTITNLRAPRTTPYDIAVAFPPGTDLVPYADAGATWWLAEFDPDTVSLDQVRGVLRDGPAVP</sequence>
<gene>
    <name evidence="1" type="ORF">C8D88_107145</name>
</gene>
<dbReference type="EMBL" id="QGHB01000007">
    <property type="protein sequence ID" value="PWK84938.1"/>
    <property type="molecule type" value="Genomic_DNA"/>
</dbReference>
<protein>
    <submittedName>
        <fullName evidence="1">Uncharacterized protein</fullName>
    </submittedName>
</protein>
<proteinExistence type="predicted"/>
<evidence type="ECO:0000313" key="1">
    <source>
        <dbReference type="EMBL" id="PWK84938.1"/>
    </source>
</evidence>
<organism evidence="1 2">
    <name type="scientific">Lentzea atacamensis</name>
    <dbReference type="NCBI Taxonomy" id="531938"/>
    <lineage>
        <taxon>Bacteria</taxon>
        <taxon>Bacillati</taxon>
        <taxon>Actinomycetota</taxon>
        <taxon>Actinomycetes</taxon>
        <taxon>Pseudonocardiales</taxon>
        <taxon>Pseudonocardiaceae</taxon>
        <taxon>Lentzea</taxon>
    </lineage>
</organism>
<accession>A0A316HY47</accession>